<accession>A0ABT9I0E4</accession>
<feature type="signal peptide" evidence="1">
    <location>
        <begin position="1"/>
        <end position="28"/>
    </location>
</feature>
<keyword evidence="1" id="KW-0732">Signal</keyword>
<organism evidence="2 3">
    <name type="scientific">Rheinheimera baltica</name>
    <dbReference type="NCBI Taxonomy" id="67576"/>
    <lineage>
        <taxon>Bacteria</taxon>
        <taxon>Pseudomonadati</taxon>
        <taxon>Pseudomonadota</taxon>
        <taxon>Gammaproteobacteria</taxon>
        <taxon>Chromatiales</taxon>
        <taxon>Chromatiaceae</taxon>
        <taxon>Rheinheimera</taxon>
    </lineage>
</organism>
<evidence type="ECO:0000313" key="2">
    <source>
        <dbReference type="EMBL" id="MDP5136836.1"/>
    </source>
</evidence>
<name>A0ABT9I0E4_9GAMM</name>
<gene>
    <name evidence="2" type="ORF">ORJ04_12835</name>
</gene>
<sequence length="143" mass="15801">MFASIKKGNLRMKKRCLLLSLVTCATLAACGGDNVNTAAETKQVAEAKAEKIETYYAVTKCVDDLFYSGGYDVGDETREAIMSEALALYNQPKYEQSKIDNIDHSAIDTTKYILVYTECLSEEVGDKIVAIAKSHGVEQWVEE</sequence>
<dbReference type="Proteomes" id="UP001231109">
    <property type="component" value="Unassembled WGS sequence"/>
</dbReference>
<evidence type="ECO:0000313" key="3">
    <source>
        <dbReference type="Proteomes" id="UP001231109"/>
    </source>
</evidence>
<dbReference type="RefSeq" id="WP_305976316.1">
    <property type="nucleotide sequence ID" value="NZ_JAPJDZ010000031.1"/>
</dbReference>
<comment type="caution">
    <text evidence="2">The sequence shown here is derived from an EMBL/GenBank/DDBJ whole genome shotgun (WGS) entry which is preliminary data.</text>
</comment>
<dbReference type="EMBL" id="JAPJDZ010000031">
    <property type="protein sequence ID" value="MDP5136836.1"/>
    <property type="molecule type" value="Genomic_DNA"/>
</dbReference>
<evidence type="ECO:0008006" key="4">
    <source>
        <dbReference type="Google" id="ProtNLM"/>
    </source>
</evidence>
<proteinExistence type="predicted"/>
<keyword evidence="3" id="KW-1185">Reference proteome</keyword>
<dbReference type="PROSITE" id="PS51257">
    <property type="entry name" value="PROKAR_LIPOPROTEIN"/>
    <property type="match status" value="1"/>
</dbReference>
<protein>
    <recommendedName>
        <fullName evidence="4">Lipoprotein</fullName>
    </recommendedName>
</protein>
<reference evidence="2 3" key="1">
    <citation type="submission" date="2022-11" db="EMBL/GenBank/DDBJ databases">
        <title>Viruses from the air-sea interface of a natural surface slick.</title>
        <authorList>
            <person name="Rahlff J."/>
            <person name="Holmfeldt K."/>
        </authorList>
    </citation>
    <scope>NUCLEOTIDE SEQUENCE [LARGE SCALE GENOMIC DNA]</scope>
    <source>
        <strain evidence="2 3">SMS4</strain>
    </source>
</reference>
<evidence type="ECO:0000256" key="1">
    <source>
        <dbReference type="SAM" id="SignalP"/>
    </source>
</evidence>
<feature type="chain" id="PRO_5046352387" description="Lipoprotein" evidence="1">
    <location>
        <begin position="29"/>
        <end position="143"/>
    </location>
</feature>